<evidence type="ECO:0000313" key="8">
    <source>
        <dbReference type="EMBL" id="ASA22135.1"/>
    </source>
</evidence>
<dbReference type="SUPFAM" id="SSF53218">
    <property type="entry name" value="Molybdenum cofactor biosynthesis proteins"/>
    <property type="match status" value="1"/>
</dbReference>
<dbReference type="Gene3D" id="3.40.980.10">
    <property type="entry name" value="MoaB/Mog-like domain"/>
    <property type="match status" value="1"/>
</dbReference>
<feature type="domain" description="MoaB/Mog" evidence="7">
    <location>
        <begin position="40"/>
        <end position="185"/>
    </location>
</feature>
<dbReference type="FunFam" id="3.40.980.10:FF:000006">
    <property type="entry name" value="Molybdenum cofactor biosynthesis protein B"/>
    <property type="match status" value="1"/>
</dbReference>
<dbReference type="EMBL" id="CP021780">
    <property type="protein sequence ID" value="ASA22135.1"/>
    <property type="molecule type" value="Genomic_DNA"/>
</dbReference>
<evidence type="ECO:0000259" key="7">
    <source>
        <dbReference type="SMART" id="SM00852"/>
    </source>
</evidence>
<dbReference type="GO" id="GO:0006777">
    <property type="term" value="P:Mo-molybdopterin cofactor biosynthetic process"/>
    <property type="evidence" value="ECO:0007669"/>
    <property type="project" value="UniProtKB-UniRule"/>
</dbReference>
<dbReference type="CDD" id="cd00886">
    <property type="entry name" value="MogA_MoaB"/>
    <property type="match status" value="1"/>
</dbReference>
<dbReference type="InterPro" id="IPR036425">
    <property type="entry name" value="MoaB/Mog-like_dom_sf"/>
</dbReference>
<dbReference type="InterPro" id="IPR012245">
    <property type="entry name" value="MoaB"/>
</dbReference>
<name>A0A2Z2KE44_9BACL</name>
<evidence type="ECO:0000313" key="9">
    <source>
        <dbReference type="Proteomes" id="UP000249890"/>
    </source>
</evidence>
<reference evidence="8 9" key="1">
    <citation type="submission" date="2017-06" db="EMBL/GenBank/DDBJ databases">
        <title>Complete genome sequence of Paenibacillus donghaensis KCTC 13049T isolated from East Sea sediment, South Korea.</title>
        <authorList>
            <person name="Jung B.K."/>
            <person name="Hong S.-J."/>
            <person name="Shin J.-H."/>
        </authorList>
    </citation>
    <scope>NUCLEOTIDE SEQUENCE [LARGE SCALE GENOMIC DNA]</scope>
    <source>
        <strain evidence="8 9">KCTC 13049</strain>
    </source>
</reference>
<evidence type="ECO:0000256" key="1">
    <source>
        <dbReference type="ARBA" id="ARBA00003487"/>
    </source>
</evidence>
<evidence type="ECO:0000256" key="6">
    <source>
        <dbReference type="PIRNR" id="PIRNR006443"/>
    </source>
</evidence>
<comment type="pathway">
    <text evidence="2 6">Cofactor biosynthesis; molybdopterin biosynthesis.</text>
</comment>
<keyword evidence="5 6" id="KW-0501">Molybdenum cofactor biosynthesis</keyword>
<dbReference type="OrthoDB" id="9784492at2"/>
<dbReference type="SMART" id="SM00852">
    <property type="entry name" value="MoCF_biosynth"/>
    <property type="match status" value="1"/>
</dbReference>
<dbReference type="GO" id="GO:0005829">
    <property type="term" value="C:cytosol"/>
    <property type="evidence" value="ECO:0007669"/>
    <property type="project" value="TreeGrafter"/>
</dbReference>
<evidence type="ECO:0000256" key="3">
    <source>
        <dbReference type="ARBA" id="ARBA00006112"/>
    </source>
</evidence>
<dbReference type="NCBIfam" id="TIGR00177">
    <property type="entry name" value="molyb_syn"/>
    <property type="match status" value="1"/>
</dbReference>
<sequence>MCLFLPYSSPIIGLNAAKELVAISSVDDHRREAPQSVSCYIITVSDTRTPETDTGGDLIQSLLEADGYRINGRTIVQDDYEDIRELVYKSSVDPAVEAILLTGGTGISPRDTTYEAVASLLDKSLPGFGEIFRLLSFTEDIGSAAMLSRAIAGTIGSTVVFSMPGSTGAVKLAMERLILPELRHCMREIYKR</sequence>
<dbReference type="PANTHER" id="PTHR43232">
    <property type="entry name" value="MOLYBDENUM COFACTOR BIOSYNTHESIS PROTEIN B"/>
    <property type="match status" value="1"/>
</dbReference>
<evidence type="ECO:0000256" key="5">
    <source>
        <dbReference type="ARBA" id="ARBA00023150"/>
    </source>
</evidence>
<comment type="similarity">
    <text evidence="3 6">Belongs to the MoaB/Mog family.</text>
</comment>
<evidence type="ECO:0000256" key="4">
    <source>
        <dbReference type="ARBA" id="ARBA00015262"/>
    </source>
</evidence>
<keyword evidence="9" id="KW-1185">Reference proteome</keyword>
<dbReference type="InterPro" id="IPR001453">
    <property type="entry name" value="MoaB/Mog_dom"/>
</dbReference>
<organism evidence="8 9">
    <name type="scientific">Paenibacillus donghaensis</name>
    <dbReference type="NCBI Taxonomy" id="414771"/>
    <lineage>
        <taxon>Bacteria</taxon>
        <taxon>Bacillati</taxon>
        <taxon>Bacillota</taxon>
        <taxon>Bacilli</taxon>
        <taxon>Bacillales</taxon>
        <taxon>Paenibacillaceae</taxon>
        <taxon>Paenibacillus</taxon>
    </lineage>
</organism>
<dbReference type="PROSITE" id="PS01078">
    <property type="entry name" value="MOCF_BIOSYNTHESIS_1"/>
    <property type="match status" value="1"/>
</dbReference>
<evidence type="ECO:0000256" key="2">
    <source>
        <dbReference type="ARBA" id="ARBA00005046"/>
    </source>
</evidence>
<dbReference type="UniPathway" id="UPA00344"/>
<proteinExistence type="inferred from homology"/>
<accession>A0A2Z2KE44</accession>
<dbReference type="AlphaFoldDB" id="A0A2Z2KE44"/>
<protein>
    <recommendedName>
        <fullName evidence="4 6">Molybdenum cofactor biosynthesis protein B</fullName>
    </recommendedName>
</protein>
<dbReference type="InterPro" id="IPR008284">
    <property type="entry name" value="MoCF_biosynth_CS"/>
</dbReference>
<comment type="function">
    <text evidence="1 6">May be involved in the biosynthesis of molybdopterin.</text>
</comment>
<dbReference type="KEGG" id="pdh:B9T62_15915"/>
<gene>
    <name evidence="8" type="ORF">B9T62_15915</name>
</gene>
<dbReference type="PANTHER" id="PTHR43232:SF2">
    <property type="entry name" value="MOLYBDENUM COFACTOR BIOSYNTHESIS PROTEIN B"/>
    <property type="match status" value="1"/>
</dbReference>
<dbReference type="PIRSF" id="PIRSF006443">
    <property type="entry name" value="MoaB"/>
    <property type="match status" value="1"/>
</dbReference>
<dbReference type="Pfam" id="PF00994">
    <property type="entry name" value="MoCF_biosynth"/>
    <property type="match status" value="1"/>
</dbReference>
<dbReference type="Proteomes" id="UP000249890">
    <property type="component" value="Chromosome"/>
</dbReference>